<evidence type="ECO:0000313" key="1">
    <source>
        <dbReference type="EMBL" id="BBZ45264.1"/>
    </source>
</evidence>
<dbReference type="InterPro" id="IPR047794">
    <property type="entry name" value="C45_proenzyme-like"/>
</dbReference>
<protein>
    <submittedName>
        <fullName evidence="1">Uncharacterized protein</fullName>
    </submittedName>
</protein>
<organism evidence="1 2">
    <name type="scientific">Mycobacterium parmense</name>
    <dbReference type="NCBI Taxonomy" id="185642"/>
    <lineage>
        <taxon>Bacteria</taxon>
        <taxon>Bacillati</taxon>
        <taxon>Actinomycetota</taxon>
        <taxon>Actinomycetes</taxon>
        <taxon>Mycobacteriales</taxon>
        <taxon>Mycobacteriaceae</taxon>
        <taxon>Mycobacterium</taxon>
        <taxon>Mycobacterium simiae complex</taxon>
    </lineage>
</organism>
<keyword evidence="2" id="KW-1185">Reference proteome</keyword>
<gene>
    <name evidence="1" type="ORF">MPRM_25450</name>
</gene>
<dbReference type="EMBL" id="AP022614">
    <property type="protein sequence ID" value="BBZ45264.1"/>
    <property type="molecule type" value="Genomic_DNA"/>
</dbReference>
<dbReference type="RefSeq" id="WP_085267854.1">
    <property type="nucleotide sequence ID" value="NZ_AP022614.1"/>
</dbReference>
<dbReference type="Proteomes" id="UP000467105">
    <property type="component" value="Chromosome"/>
</dbReference>
<dbReference type="GO" id="GO:0004620">
    <property type="term" value="F:phospholipase activity"/>
    <property type="evidence" value="ECO:0007669"/>
    <property type="project" value="InterPro"/>
</dbReference>
<name>A0A7I7YWB4_9MYCO</name>
<dbReference type="Pfam" id="PF04916">
    <property type="entry name" value="Phospholip_B"/>
    <property type="match status" value="1"/>
</dbReference>
<dbReference type="Gene3D" id="3.60.60.30">
    <property type="match status" value="1"/>
</dbReference>
<dbReference type="AlphaFoldDB" id="A0A7I7YWB4"/>
<dbReference type="OrthoDB" id="2910336at2"/>
<dbReference type="NCBIfam" id="NF040521">
    <property type="entry name" value="C45_proenzyme"/>
    <property type="match status" value="1"/>
</dbReference>
<evidence type="ECO:0000313" key="2">
    <source>
        <dbReference type="Proteomes" id="UP000467105"/>
    </source>
</evidence>
<dbReference type="InterPro" id="IPR007000">
    <property type="entry name" value="PLipase_B-like"/>
</dbReference>
<sequence length="472" mass="52667">MSIDTKDSSTRARTRLSEQQRTWLGRASRREVNGWLHVVVNGAPAARGFQYGYLVADEYAESIRVYREMTRQHIGMGYDFFVDMARELHADKVPDELRAEMEGIAAGLTAAGVPATFEDVLGLNDWMELTAYWWPKRAGRYSALAPTGGQGSHCSAFVAAGSATLDGSVVMGHTSFTDFWQGQFENVILDLTPEDGNRMVMQTAPGWVASMTDFWLTGAGLAITETTIAGYEGSKGYDETRVPEFVRARTAAQYASDIDQWVEILNTDNNGGYADSWLIADVKTGEIARYEQGLLYQSLERKSDGYYSGDNAPVDPRIRNLECRATGFSDIRLPTGGRRVRWHQLLSEYDGVIDTGVAQRMLGDTYDAYLGYVHPSSRTICGYSDVDPCQFSGLVPFTPFGSVDGKVVTAADVESMSLWARFGRADGVEFIAEDFLRMHPQWDWQRGCLKDRPHQPWTYIRPDGLCQPNDRC</sequence>
<reference evidence="1 2" key="1">
    <citation type="journal article" date="2019" name="Emerg. Microbes Infect.">
        <title>Comprehensive subspecies identification of 175 nontuberculous mycobacteria species based on 7547 genomic profiles.</title>
        <authorList>
            <person name="Matsumoto Y."/>
            <person name="Kinjo T."/>
            <person name="Motooka D."/>
            <person name="Nabeya D."/>
            <person name="Jung N."/>
            <person name="Uechi K."/>
            <person name="Horii T."/>
            <person name="Iida T."/>
            <person name="Fujita J."/>
            <person name="Nakamura S."/>
        </authorList>
    </citation>
    <scope>NUCLEOTIDE SEQUENCE [LARGE SCALE GENOMIC DNA]</scope>
    <source>
        <strain evidence="1 2">JCM 14742</strain>
    </source>
</reference>
<proteinExistence type="predicted"/>
<accession>A0A7I7YWB4</accession>
<dbReference type="PANTHER" id="PTHR12370">
    <property type="entry name" value="PHOSPHOLIPASE B-RELATED"/>
    <property type="match status" value="1"/>
</dbReference>